<proteinExistence type="predicted"/>
<protein>
    <recommendedName>
        <fullName evidence="1">DUF4833 domain-containing protein</fullName>
    </recommendedName>
</protein>
<dbReference type="RefSeq" id="WP_093330826.1">
    <property type="nucleotide sequence ID" value="NZ_FOAF01000011.1"/>
</dbReference>
<organism evidence="2 3">
    <name type="scientific">Olivibacter domesticus</name>
    <name type="common">Pseudosphingobacterium domesticum</name>
    <dbReference type="NCBI Taxonomy" id="407022"/>
    <lineage>
        <taxon>Bacteria</taxon>
        <taxon>Pseudomonadati</taxon>
        <taxon>Bacteroidota</taxon>
        <taxon>Sphingobacteriia</taxon>
        <taxon>Sphingobacteriales</taxon>
        <taxon>Sphingobacteriaceae</taxon>
        <taxon>Olivibacter</taxon>
    </lineage>
</organism>
<gene>
    <name evidence="2" type="ORF">SAMN05661044_04964</name>
</gene>
<dbReference type="Pfam" id="PF16117">
    <property type="entry name" value="DUF4833"/>
    <property type="match status" value="1"/>
</dbReference>
<feature type="domain" description="DUF4833" evidence="1">
    <location>
        <begin position="47"/>
        <end position="182"/>
    </location>
</feature>
<evidence type="ECO:0000259" key="1">
    <source>
        <dbReference type="Pfam" id="PF16117"/>
    </source>
</evidence>
<reference evidence="3" key="1">
    <citation type="submission" date="2016-10" db="EMBL/GenBank/DDBJ databases">
        <authorList>
            <person name="Varghese N."/>
            <person name="Submissions S."/>
        </authorList>
    </citation>
    <scope>NUCLEOTIDE SEQUENCE [LARGE SCALE GENOMIC DNA]</scope>
    <source>
        <strain evidence="3">DSM 18733</strain>
    </source>
</reference>
<sequence length="188" mass="21848">MKTFVLVLVATSFYNVHVEAQEGKDNKNSKQVNKASLPTPKENEQLFYLQRDPNANTVVYTLNKKDGKIDEEDPVKAYWILYEEDGERKDLTYIQRKFAYGVNYKKLAEDEYEISLTSCKKIPMRLAYCPESKQYEAFASINNKQTIIERIFVRINGGSLFKPHIDYVEFTGRDSKSGKTVKHQLQLE</sequence>
<dbReference type="OrthoDB" id="9785831at2"/>
<keyword evidence="3" id="KW-1185">Reference proteome</keyword>
<evidence type="ECO:0000313" key="2">
    <source>
        <dbReference type="EMBL" id="SEM36355.1"/>
    </source>
</evidence>
<dbReference type="AlphaFoldDB" id="A0A1H7XRS1"/>
<dbReference type="EMBL" id="FOAF01000011">
    <property type="protein sequence ID" value="SEM36355.1"/>
    <property type="molecule type" value="Genomic_DNA"/>
</dbReference>
<dbReference type="STRING" id="407022.SAMN05661044_04964"/>
<dbReference type="InterPro" id="IPR032269">
    <property type="entry name" value="DUF4833"/>
</dbReference>
<dbReference type="Proteomes" id="UP000199421">
    <property type="component" value="Unassembled WGS sequence"/>
</dbReference>
<accession>A0A1H7XRS1</accession>
<evidence type="ECO:0000313" key="3">
    <source>
        <dbReference type="Proteomes" id="UP000199421"/>
    </source>
</evidence>
<name>A0A1H7XRS1_OLID1</name>